<sequence>MPAAKLPFHVPIPSSSIIVTRPILDKAKARKLKCNYELLMTQRYTSTLNILRVGSGNFGGAVVFPGGKLEEQSDYKLASKYVDGNIDSQTALKICSLRETFEETGLDLLQGLKNDSTNATGSGSVDIGTHKDAQYNNKKGIFSINDLSLFAHWITPTHIPKRFDTYFYMLNLPQELELDSSNQEDQNMHNLIHHQIYKSNDSYKLQSNEVVKLFWSTPGQYLDDFHSNKENKIILYPPQYYMLNAIAQFATFQELKKYVDTHSHLVEPITPALLKQKPPPSSDGNRDAEAKKKQQKQQVLLFNGDYQYPGHTSQSPIIESSTPNAPSKSTSADNAAQPLHRIYLNAGMHKLRLVENMGKIPQRLHSPHAQQSVHALACSSSTPISKL</sequence>
<feature type="region of interest" description="Disordered" evidence="7">
    <location>
        <begin position="269"/>
        <end position="296"/>
    </location>
</feature>
<evidence type="ECO:0000256" key="5">
    <source>
        <dbReference type="ARBA" id="ARBA00022842"/>
    </source>
</evidence>
<comment type="cofactor">
    <cofactor evidence="2">
        <name>Mg(2+)</name>
        <dbReference type="ChEBI" id="CHEBI:18420"/>
    </cofactor>
</comment>
<evidence type="ECO:0000256" key="4">
    <source>
        <dbReference type="ARBA" id="ARBA00022801"/>
    </source>
</evidence>
<organism evidence="9 10">
    <name type="scientific">Zancudomyces culisetae</name>
    <name type="common">Gut fungus</name>
    <name type="synonym">Smittium culisetae</name>
    <dbReference type="NCBI Taxonomy" id="1213189"/>
    <lineage>
        <taxon>Eukaryota</taxon>
        <taxon>Fungi</taxon>
        <taxon>Fungi incertae sedis</taxon>
        <taxon>Zoopagomycota</taxon>
        <taxon>Kickxellomycotina</taxon>
        <taxon>Harpellomycetes</taxon>
        <taxon>Harpellales</taxon>
        <taxon>Legeriomycetaceae</taxon>
        <taxon>Zancudomyces</taxon>
    </lineage>
</organism>
<dbReference type="PANTHER" id="PTHR12318">
    <property type="entry name" value="TESTOSTERONE-REGULATED PROTEIN RP2"/>
    <property type="match status" value="1"/>
</dbReference>
<evidence type="ECO:0000256" key="2">
    <source>
        <dbReference type="ARBA" id="ARBA00001946"/>
    </source>
</evidence>
<dbReference type="SUPFAM" id="SSF55811">
    <property type="entry name" value="Nudix"/>
    <property type="match status" value="1"/>
</dbReference>
<evidence type="ECO:0000256" key="6">
    <source>
        <dbReference type="ARBA" id="ARBA00023211"/>
    </source>
</evidence>
<evidence type="ECO:0000256" key="7">
    <source>
        <dbReference type="SAM" id="MobiDB-lite"/>
    </source>
</evidence>
<dbReference type="GO" id="GO:0005739">
    <property type="term" value="C:mitochondrion"/>
    <property type="evidence" value="ECO:0007669"/>
    <property type="project" value="TreeGrafter"/>
</dbReference>
<evidence type="ECO:0000256" key="1">
    <source>
        <dbReference type="ARBA" id="ARBA00001936"/>
    </source>
</evidence>
<dbReference type="GO" id="GO:0016818">
    <property type="term" value="F:hydrolase activity, acting on acid anhydrides, in phosphorus-containing anhydrides"/>
    <property type="evidence" value="ECO:0007669"/>
    <property type="project" value="InterPro"/>
</dbReference>
<evidence type="ECO:0000256" key="3">
    <source>
        <dbReference type="ARBA" id="ARBA00022723"/>
    </source>
</evidence>
<dbReference type="AlphaFoldDB" id="A0A1R1PDI4"/>
<keyword evidence="10" id="KW-1185">Reference proteome</keyword>
<dbReference type="Gene3D" id="3.90.79.10">
    <property type="entry name" value="Nucleoside Triphosphate Pyrophosphohydrolase"/>
    <property type="match status" value="1"/>
</dbReference>
<feature type="domain" description="Nudix hydrolase" evidence="8">
    <location>
        <begin position="10"/>
        <end position="241"/>
    </location>
</feature>
<evidence type="ECO:0000259" key="8">
    <source>
        <dbReference type="PROSITE" id="PS51462"/>
    </source>
</evidence>
<name>A0A1R1PDI4_ZANCU</name>
<gene>
    <name evidence="9" type="ORF">AX774_g7618</name>
</gene>
<keyword evidence="4 9" id="KW-0378">Hydrolase</keyword>
<accession>A0A1R1PDI4</accession>
<feature type="region of interest" description="Disordered" evidence="7">
    <location>
        <begin position="312"/>
        <end position="336"/>
    </location>
</feature>
<keyword evidence="6" id="KW-0464">Manganese</keyword>
<proteinExistence type="predicted"/>
<keyword evidence="5" id="KW-0460">Magnesium</keyword>
<dbReference type="Proteomes" id="UP000188320">
    <property type="component" value="Unassembled WGS sequence"/>
</dbReference>
<dbReference type="PROSITE" id="PS51462">
    <property type="entry name" value="NUDIX"/>
    <property type="match status" value="1"/>
</dbReference>
<comment type="cofactor">
    <cofactor evidence="1">
        <name>Mn(2+)</name>
        <dbReference type="ChEBI" id="CHEBI:29035"/>
    </cofactor>
</comment>
<evidence type="ECO:0000313" key="10">
    <source>
        <dbReference type="Proteomes" id="UP000188320"/>
    </source>
</evidence>
<protein>
    <submittedName>
        <fullName evidence="9">Putative nudix hydrolase 7</fullName>
    </submittedName>
</protein>
<comment type="caution">
    <text evidence="9">The sequence shown here is derived from an EMBL/GenBank/DDBJ whole genome shotgun (WGS) entry which is preliminary data.</text>
</comment>
<dbReference type="OrthoDB" id="1695362at2759"/>
<evidence type="ECO:0000313" key="9">
    <source>
        <dbReference type="EMBL" id="OMH78979.1"/>
    </source>
</evidence>
<dbReference type="EMBL" id="LSSK01001710">
    <property type="protein sequence ID" value="OMH78979.1"/>
    <property type="molecule type" value="Genomic_DNA"/>
</dbReference>
<dbReference type="GO" id="GO:0046872">
    <property type="term" value="F:metal ion binding"/>
    <property type="evidence" value="ECO:0007669"/>
    <property type="project" value="UniProtKB-KW"/>
</dbReference>
<keyword evidence="3" id="KW-0479">Metal-binding</keyword>
<dbReference type="PANTHER" id="PTHR12318:SF0">
    <property type="entry name" value="ACYL-COENZYME A DIPHOSPHATASE NUDT19"/>
    <property type="match status" value="1"/>
</dbReference>
<reference evidence="10" key="1">
    <citation type="submission" date="2017-01" db="EMBL/GenBank/DDBJ databases">
        <authorList>
            <person name="Wang Y."/>
            <person name="White M."/>
            <person name="Kvist S."/>
            <person name="Moncalvo J.-M."/>
        </authorList>
    </citation>
    <scope>NUCLEOTIDE SEQUENCE [LARGE SCALE GENOMIC DNA]</scope>
    <source>
        <strain evidence="10">COL-18-3</strain>
    </source>
</reference>
<dbReference type="InterPro" id="IPR015797">
    <property type="entry name" value="NUDIX_hydrolase-like_dom_sf"/>
</dbReference>
<feature type="compositionally biased region" description="Polar residues" evidence="7">
    <location>
        <begin position="312"/>
        <end position="334"/>
    </location>
</feature>
<dbReference type="CDD" id="cd18870">
    <property type="entry name" value="NUDIX_AcylCoAdiphos_Nudt19"/>
    <property type="match status" value="1"/>
</dbReference>
<dbReference type="InterPro" id="IPR000086">
    <property type="entry name" value="NUDIX_hydrolase_dom"/>
</dbReference>
<dbReference type="InterPro" id="IPR039121">
    <property type="entry name" value="NUDT19"/>
</dbReference>